<dbReference type="EMBL" id="JARBHB010000004">
    <property type="protein sequence ID" value="KAJ8887512.1"/>
    <property type="molecule type" value="Genomic_DNA"/>
</dbReference>
<dbReference type="SUPFAM" id="SSF140996">
    <property type="entry name" value="Hermes dimerisation domain"/>
    <property type="match status" value="1"/>
</dbReference>
<dbReference type="SUPFAM" id="SSF53098">
    <property type="entry name" value="Ribonuclease H-like"/>
    <property type="match status" value="1"/>
</dbReference>
<name>A0ABQ9HTG0_9NEOP</name>
<dbReference type="InterPro" id="IPR052035">
    <property type="entry name" value="ZnF_BED_domain_contain"/>
</dbReference>
<keyword evidence="2" id="KW-0479">Metal-binding</keyword>
<comment type="subcellular location">
    <subcellularLocation>
        <location evidence="1">Nucleus</location>
    </subcellularLocation>
</comment>
<evidence type="ECO:0000256" key="5">
    <source>
        <dbReference type="ARBA" id="ARBA00023242"/>
    </source>
</evidence>
<organism evidence="6 7">
    <name type="scientific">Dryococelus australis</name>
    <dbReference type="NCBI Taxonomy" id="614101"/>
    <lineage>
        <taxon>Eukaryota</taxon>
        <taxon>Metazoa</taxon>
        <taxon>Ecdysozoa</taxon>
        <taxon>Arthropoda</taxon>
        <taxon>Hexapoda</taxon>
        <taxon>Insecta</taxon>
        <taxon>Pterygota</taxon>
        <taxon>Neoptera</taxon>
        <taxon>Polyneoptera</taxon>
        <taxon>Phasmatodea</taxon>
        <taxon>Verophasmatodea</taxon>
        <taxon>Anareolatae</taxon>
        <taxon>Phasmatidae</taxon>
        <taxon>Eurycanthinae</taxon>
        <taxon>Dryococelus</taxon>
    </lineage>
</organism>
<keyword evidence="7" id="KW-1185">Reference proteome</keyword>
<accession>A0ABQ9HTG0</accession>
<dbReference type="Proteomes" id="UP001159363">
    <property type="component" value="Chromosome X"/>
</dbReference>
<proteinExistence type="predicted"/>
<evidence type="ECO:0000256" key="2">
    <source>
        <dbReference type="ARBA" id="ARBA00022723"/>
    </source>
</evidence>
<keyword evidence="4" id="KW-0862">Zinc</keyword>
<evidence type="ECO:0000313" key="7">
    <source>
        <dbReference type="Proteomes" id="UP001159363"/>
    </source>
</evidence>
<dbReference type="InterPro" id="IPR012337">
    <property type="entry name" value="RNaseH-like_sf"/>
</dbReference>
<keyword evidence="5" id="KW-0539">Nucleus</keyword>
<protein>
    <submittedName>
        <fullName evidence="6">Uncharacterized protein</fullName>
    </submittedName>
</protein>
<gene>
    <name evidence="6" type="ORF">PR048_013727</name>
</gene>
<dbReference type="PANTHER" id="PTHR46481">
    <property type="entry name" value="ZINC FINGER BED DOMAIN-CONTAINING PROTEIN 4"/>
    <property type="match status" value="1"/>
</dbReference>
<evidence type="ECO:0000256" key="4">
    <source>
        <dbReference type="ARBA" id="ARBA00022833"/>
    </source>
</evidence>
<comment type="caution">
    <text evidence="6">The sequence shown here is derived from an EMBL/GenBank/DDBJ whole genome shotgun (WGS) entry which is preliminary data.</text>
</comment>
<keyword evidence="3" id="KW-0863">Zinc-finger</keyword>
<dbReference type="PANTHER" id="PTHR46481:SF10">
    <property type="entry name" value="ZINC FINGER BED DOMAIN-CONTAINING PROTEIN 39"/>
    <property type="match status" value="1"/>
</dbReference>
<sequence length="184" mass="20675">MSRSVNNPDATYKLIANSKTAIWTSNTSRIVCIDGQPFSSVENDCFKLFISHLDPCCTLPSCKTLANEVIPKLYEDLLKQVKCELREVEFISTDMWTSVAGDDILSLIVHFVNNQLNYRHRCLGVILFDEVSHSADNIWKFITELISDWNLTDKVVAVVGDVRNVTAALEKSVFSHVPCLAHTP</sequence>
<evidence type="ECO:0000313" key="6">
    <source>
        <dbReference type="EMBL" id="KAJ8887512.1"/>
    </source>
</evidence>
<reference evidence="6 7" key="1">
    <citation type="submission" date="2023-02" db="EMBL/GenBank/DDBJ databases">
        <title>LHISI_Scaffold_Assembly.</title>
        <authorList>
            <person name="Stuart O.P."/>
            <person name="Cleave R."/>
            <person name="Magrath M.J.L."/>
            <person name="Mikheyev A.S."/>
        </authorList>
    </citation>
    <scope>NUCLEOTIDE SEQUENCE [LARGE SCALE GENOMIC DNA]</scope>
    <source>
        <strain evidence="6">Daus_M_001</strain>
        <tissue evidence="6">Leg muscle</tissue>
    </source>
</reference>
<evidence type="ECO:0000256" key="3">
    <source>
        <dbReference type="ARBA" id="ARBA00022771"/>
    </source>
</evidence>
<evidence type="ECO:0000256" key="1">
    <source>
        <dbReference type="ARBA" id="ARBA00004123"/>
    </source>
</evidence>